<gene>
    <name evidence="2" type="ORF">RT97_01570</name>
</gene>
<dbReference type="RefSeq" id="WP_042577020.1">
    <property type="nucleotide sequence ID" value="NZ_JXQQ01000005.1"/>
</dbReference>
<name>A0A0D0LFB9_VARPD</name>
<dbReference type="PROSITE" id="PS51340">
    <property type="entry name" value="MOSC"/>
    <property type="match status" value="1"/>
</dbReference>
<dbReference type="InterPro" id="IPR005302">
    <property type="entry name" value="MoCF_Sase_C"/>
</dbReference>
<dbReference type="Pfam" id="PF03473">
    <property type="entry name" value="MOSC"/>
    <property type="match status" value="1"/>
</dbReference>
<dbReference type="Gene3D" id="2.40.33.20">
    <property type="entry name" value="PK beta-barrel domain-like"/>
    <property type="match status" value="1"/>
</dbReference>
<proteinExistence type="predicted"/>
<dbReference type="InterPro" id="IPR005163">
    <property type="entry name" value="Tri_helical_YiiM-like"/>
</dbReference>
<evidence type="ECO:0000313" key="3">
    <source>
        <dbReference type="Proteomes" id="UP000032067"/>
    </source>
</evidence>
<dbReference type="EMBL" id="JXQQ01000005">
    <property type="protein sequence ID" value="KIQ36852.1"/>
    <property type="molecule type" value="Genomic_DNA"/>
</dbReference>
<dbReference type="AlphaFoldDB" id="A0A0D0LFB9"/>
<accession>A0A0D0LFB9</accession>
<dbReference type="GO" id="GO:0030151">
    <property type="term" value="F:molybdenum ion binding"/>
    <property type="evidence" value="ECO:0007669"/>
    <property type="project" value="InterPro"/>
</dbReference>
<dbReference type="OrthoDB" id="9786134at2"/>
<organism evidence="2 3">
    <name type="scientific">Variovorax paradoxus</name>
    <dbReference type="NCBI Taxonomy" id="34073"/>
    <lineage>
        <taxon>Bacteria</taxon>
        <taxon>Pseudomonadati</taxon>
        <taxon>Pseudomonadota</taxon>
        <taxon>Betaproteobacteria</taxon>
        <taxon>Burkholderiales</taxon>
        <taxon>Comamonadaceae</taxon>
        <taxon>Variovorax</taxon>
    </lineage>
</organism>
<comment type="caution">
    <text evidence="2">The sequence shown here is derived from an EMBL/GenBank/DDBJ whole genome shotgun (WGS) entry which is preliminary data.</text>
</comment>
<dbReference type="Proteomes" id="UP000032067">
    <property type="component" value="Unassembled WGS sequence"/>
</dbReference>
<dbReference type="GO" id="GO:0030170">
    <property type="term" value="F:pyridoxal phosphate binding"/>
    <property type="evidence" value="ECO:0007669"/>
    <property type="project" value="InterPro"/>
</dbReference>
<sequence>MTLSACPIDALLVGAVALLPDGRSPSGIRKSASAGALWLSPTGLQGDAQADLRVHGGPEKAVHHYPREHYAHWALRSGRADLLANAGAFGENISTRGWDESNVCIGDVVRLDEALVQVSQGRQPCWKLDALFGEPGTAREMQESGRTGWYYRVLKPGWVRSGARMTLAERPHPQWPLSRLIALLFSRDARFAPEWALAAELPALAERWRRTFAKRVASSSVEDWEPRLRTPPPDA</sequence>
<dbReference type="GO" id="GO:0003824">
    <property type="term" value="F:catalytic activity"/>
    <property type="evidence" value="ECO:0007669"/>
    <property type="project" value="InterPro"/>
</dbReference>
<evidence type="ECO:0000259" key="1">
    <source>
        <dbReference type="PROSITE" id="PS51340"/>
    </source>
</evidence>
<dbReference type="PANTHER" id="PTHR30212:SF2">
    <property type="entry name" value="PROTEIN YIIM"/>
    <property type="match status" value="1"/>
</dbReference>
<dbReference type="InterPro" id="IPR052353">
    <property type="entry name" value="Benzoxazolinone_Detox_Enz"/>
</dbReference>
<feature type="domain" description="MOSC" evidence="1">
    <location>
        <begin position="31"/>
        <end position="168"/>
    </location>
</feature>
<dbReference type="PANTHER" id="PTHR30212">
    <property type="entry name" value="PROTEIN YIIM"/>
    <property type="match status" value="1"/>
</dbReference>
<dbReference type="Pfam" id="PF03475">
    <property type="entry name" value="YiiM_3-alpha"/>
    <property type="match status" value="1"/>
</dbReference>
<dbReference type="InterPro" id="IPR011037">
    <property type="entry name" value="Pyrv_Knase-like_insert_dom_sf"/>
</dbReference>
<evidence type="ECO:0000313" key="2">
    <source>
        <dbReference type="EMBL" id="KIQ36852.1"/>
    </source>
</evidence>
<dbReference type="SUPFAM" id="SSF50800">
    <property type="entry name" value="PK beta-barrel domain-like"/>
    <property type="match status" value="1"/>
</dbReference>
<reference evidence="2 3" key="1">
    <citation type="submission" date="2014-12" db="EMBL/GenBank/DDBJ databases">
        <title>16Stimator: statistical estimation of ribosomal gene copy numbers from draft genome assemblies.</title>
        <authorList>
            <person name="Perisin M.A."/>
            <person name="Vetter M."/>
            <person name="Gilbert J.A."/>
            <person name="Bergelson J."/>
        </authorList>
    </citation>
    <scope>NUCLEOTIDE SEQUENCE [LARGE SCALE GENOMIC DNA]</scope>
    <source>
        <strain evidence="2 3">MEDvA23</strain>
    </source>
</reference>
<protein>
    <submittedName>
        <fullName evidence="2">Molybdenum cofactor sulfurase</fullName>
    </submittedName>
</protein>